<name>T1XGW3_VARPD</name>
<evidence type="ECO:0000256" key="3">
    <source>
        <dbReference type="ARBA" id="ARBA00022603"/>
    </source>
</evidence>
<evidence type="ECO:0000256" key="4">
    <source>
        <dbReference type="ARBA" id="ARBA00022679"/>
    </source>
</evidence>
<dbReference type="Proteomes" id="UP000016223">
    <property type="component" value="Chromosome 1"/>
</dbReference>
<proteinExistence type="inferred from homology"/>
<reference evidence="8 9" key="1">
    <citation type="submission" date="2012-10" db="EMBL/GenBank/DDBJ databases">
        <title>Genome sequence of Variovorax paradoxus B4.</title>
        <authorList>
            <person name="Schuldes J."/>
            <person name="Brandt U."/>
            <person name="Hiessl S."/>
            <person name="Wuebbeler J.H."/>
            <person name="Thuermer A."/>
            <person name="Steinbuechel A."/>
            <person name="Daniel R."/>
        </authorList>
    </citation>
    <scope>NUCLEOTIDE SEQUENCE [LARGE SCALE GENOMIC DNA]</scope>
    <source>
        <strain evidence="8 9">B4</strain>
    </source>
</reference>
<dbReference type="PATRIC" id="fig|1246301.3.peg.4751"/>
<comment type="similarity">
    <text evidence="1">Belongs to the N(4)/N(6)-methyltransferase family.</text>
</comment>
<dbReference type="PANTHER" id="PTHR33841">
    <property type="entry name" value="DNA METHYLTRANSFERASE YEEA-RELATED"/>
    <property type="match status" value="1"/>
</dbReference>
<dbReference type="AlphaFoldDB" id="T1XGW3"/>
<feature type="domain" description="DNA methylase adenine-specific" evidence="6">
    <location>
        <begin position="298"/>
        <end position="511"/>
    </location>
</feature>
<evidence type="ECO:0000313" key="8">
    <source>
        <dbReference type="EMBL" id="AGU51808.1"/>
    </source>
</evidence>
<dbReference type="GO" id="GO:0032259">
    <property type="term" value="P:methylation"/>
    <property type="evidence" value="ECO:0007669"/>
    <property type="project" value="UniProtKB-KW"/>
</dbReference>
<comment type="catalytic activity">
    <reaction evidence="5">
        <text>a 2'-deoxyadenosine in DNA + S-adenosyl-L-methionine = an N(6)-methyl-2'-deoxyadenosine in DNA + S-adenosyl-L-homocysteine + H(+)</text>
        <dbReference type="Rhea" id="RHEA:15197"/>
        <dbReference type="Rhea" id="RHEA-COMP:12418"/>
        <dbReference type="Rhea" id="RHEA-COMP:12419"/>
        <dbReference type="ChEBI" id="CHEBI:15378"/>
        <dbReference type="ChEBI" id="CHEBI:57856"/>
        <dbReference type="ChEBI" id="CHEBI:59789"/>
        <dbReference type="ChEBI" id="CHEBI:90615"/>
        <dbReference type="ChEBI" id="CHEBI:90616"/>
        <dbReference type="EC" id="2.1.1.72"/>
    </reaction>
</comment>
<evidence type="ECO:0000259" key="7">
    <source>
        <dbReference type="Pfam" id="PF18135"/>
    </source>
</evidence>
<dbReference type="OrthoDB" id="9804086at2"/>
<dbReference type="Pfam" id="PF02384">
    <property type="entry name" value="N6_Mtase"/>
    <property type="match status" value="1"/>
</dbReference>
<evidence type="ECO:0000256" key="2">
    <source>
        <dbReference type="ARBA" id="ARBA00011900"/>
    </source>
</evidence>
<dbReference type="InterPro" id="IPR050953">
    <property type="entry name" value="N4_N6_ade-DNA_methylase"/>
</dbReference>
<keyword evidence="4 8" id="KW-0808">Transferase</keyword>
<evidence type="ECO:0000256" key="1">
    <source>
        <dbReference type="ARBA" id="ARBA00006594"/>
    </source>
</evidence>
<dbReference type="PANTHER" id="PTHR33841:SF1">
    <property type="entry name" value="DNA METHYLTRANSFERASE A"/>
    <property type="match status" value="1"/>
</dbReference>
<dbReference type="GO" id="GO:0009007">
    <property type="term" value="F:site-specific DNA-methyltransferase (adenine-specific) activity"/>
    <property type="evidence" value="ECO:0007669"/>
    <property type="project" value="UniProtKB-EC"/>
</dbReference>
<sequence length="1079" mass="121005">MDFKTYLARVSSDLKAGNATEHTHRGALQNLIESAGDVVATNEPKRIACGAPDYIVSRQAQAGLVPIGYIEAKDVGKDLNAVEGDEQLQRYRSSLRNLVLTDYLEFRLYRSGELVQTTRAASWQKNGVLKSNAEGIAQTEALLAAFLASNLPSISSPRDLAKRMAQMARLIRDLIGKAFSQEEGKANGDLHTQYEGFRKVLLGDDLTPQQFADMYAQTICYGLFAARCNHDEGTLFTRQGAAYELPKTNPFLRRLFSNIAGADLDDRIAWAVDDLADLLAKADMSAVLADFGKATMQEDPVVHFYETFLAAYDPALRESRGVYYTPEPVVNYIVQSVDAVLKKDFALPKGLADNSKVVIKRTTGKLTPKGAVATEEVQTHRVQILDPAAGTGTFLFSVIQKIYESFKGNAGMWPGYVAEHLLPRIYGFELLMAPYAVAHMKLGLQLKNTGYDFATEERLRVYLTNTLEKAHELAGLPLFTQWLAEEAAQAGEVKQSAPIMVVLGNPPYSGHSVNKGAWIRGLVEDYKKSAVLKKPGQGKWLSDDYVKFIRFSQWRIDQTGYGILAFVTNHGYLDNPTFLDMRASLSHSFDDLYFLDLHGNTKKKEKAPDGSKDENVFDIQQGVSIAILVKRTKRSAKPIFRHAHLYGVRESKYEWLNSHDILNTDWTEIVPAAPANFFVPHNDEHKDEFAAFWSLPEIFNQNGDPAPGMVTTHDDFAISWTQPQAIEKVGRLLSTNNEEEARQIFKLCKQDQWNYADAKTELPKQDWKSQVKPVLYRPFDKRWTVYNSHVAVHRRERVMNHMLAGENLGLATVRQLANEPWEHVLAANTIIDDCYVSNRTKERGYLFPLYLFTINENASLLEEASLAGTTSCRANLAPEFLAGLEKNLGLTYIEHGTGDLASTFGPEDVYYYAYAVLYAPGYRLRYANQLKRDFARIPLISNVEIFKTFCRLGEKLAKLHLGIEEASWSSTYPVGGDNTVLNPRFTPIADDVTATGNISNEVVGRIFINGTQYFEAVAKAVWEYRVGSYQVAFKWLKDRKGHMLTFAELQAYQALLAALKLTIDIQNEIEETAPVWPLA</sequence>
<keyword evidence="3 8" id="KW-0489">Methyltransferase</keyword>
<dbReference type="Gene3D" id="3.40.50.150">
    <property type="entry name" value="Vaccinia Virus protein VP39"/>
    <property type="match status" value="1"/>
</dbReference>
<dbReference type="SUPFAM" id="SSF53335">
    <property type="entry name" value="S-adenosyl-L-methionine-dependent methyltransferases"/>
    <property type="match status" value="1"/>
</dbReference>
<dbReference type="GO" id="GO:0003677">
    <property type="term" value="F:DNA binding"/>
    <property type="evidence" value="ECO:0007669"/>
    <property type="project" value="InterPro"/>
</dbReference>
<dbReference type="REBASE" id="69676">
    <property type="entry name" value="VpaB4ORF47420P"/>
</dbReference>
<evidence type="ECO:0000259" key="6">
    <source>
        <dbReference type="Pfam" id="PF02384"/>
    </source>
</evidence>
<dbReference type="GO" id="GO:0008170">
    <property type="term" value="F:N-methyltransferase activity"/>
    <property type="evidence" value="ECO:0007669"/>
    <property type="project" value="InterPro"/>
</dbReference>
<feature type="domain" description="Type ISP restriction-modification enzyme LLaBIII C-terminal specificity" evidence="7">
    <location>
        <begin position="706"/>
        <end position="1048"/>
    </location>
</feature>
<organism evidence="8 9">
    <name type="scientific">Variovorax paradoxus B4</name>
    <dbReference type="NCBI Taxonomy" id="1246301"/>
    <lineage>
        <taxon>Bacteria</taxon>
        <taxon>Pseudomonadati</taxon>
        <taxon>Pseudomonadota</taxon>
        <taxon>Betaproteobacteria</taxon>
        <taxon>Burkholderiales</taxon>
        <taxon>Comamonadaceae</taxon>
        <taxon>Variovorax</taxon>
    </lineage>
</organism>
<dbReference type="PRINTS" id="PR00507">
    <property type="entry name" value="N12N6MTFRASE"/>
</dbReference>
<protein>
    <recommendedName>
        <fullName evidence="2">site-specific DNA-methyltransferase (adenine-specific)</fullName>
        <ecNumber evidence="2">2.1.1.72</ecNumber>
    </recommendedName>
</protein>
<dbReference type="InterPro" id="IPR041635">
    <property type="entry name" value="Type_ISP_LLaBIII_C"/>
</dbReference>
<accession>T1XGW3</accession>
<dbReference type="EMBL" id="CP003911">
    <property type="protein sequence ID" value="AGU51808.1"/>
    <property type="molecule type" value="Genomic_DNA"/>
</dbReference>
<dbReference type="Pfam" id="PF18135">
    <property type="entry name" value="Type_ISP_C"/>
    <property type="match status" value="1"/>
</dbReference>
<dbReference type="InterPro" id="IPR029063">
    <property type="entry name" value="SAM-dependent_MTases_sf"/>
</dbReference>
<dbReference type="RefSeq" id="WP_021012464.1">
    <property type="nucleotide sequence ID" value="NC_022247.1"/>
</dbReference>
<dbReference type="InterPro" id="IPR003356">
    <property type="entry name" value="DNA_methylase_A-5"/>
</dbReference>
<dbReference type="KEGG" id="vpd:VAPA_1c47420"/>
<gene>
    <name evidence="8" type="ORF">VAPA_1c47420</name>
</gene>
<evidence type="ECO:0000313" key="9">
    <source>
        <dbReference type="Proteomes" id="UP000016223"/>
    </source>
</evidence>
<dbReference type="EC" id="2.1.1.72" evidence="2"/>
<evidence type="ECO:0000256" key="5">
    <source>
        <dbReference type="ARBA" id="ARBA00047942"/>
    </source>
</evidence>
<dbReference type="HOGENOM" id="CLU_009503_0_0_4"/>